<feature type="domain" description="WYL" evidence="2">
    <location>
        <begin position="485"/>
        <end position="551"/>
    </location>
</feature>
<feature type="region of interest" description="Disordered" evidence="1">
    <location>
        <begin position="254"/>
        <end position="279"/>
    </location>
</feature>
<feature type="domain" description="PafC HTH" evidence="3">
    <location>
        <begin position="345"/>
        <end position="462"/>
    </location>
</feature>
<dbReference type="Pfam" id="PF19187">
    <property type="entry name" value="HTH_PafC"/>
    <property type="match status" value="1"/>
</dbReference>
<dbReference type="InterPro" id="IPR043839">
    <property type="entry name" value="PafC_HTH"/>
</dbReference>
<protein>
    <recommendedName>
        <fullName evidence="6">WYL domain-containing protein</fullName>
    </recommendedName>
</protein>
<feature type="domain" description="WCX" evidence="4">
    <location>
        <begin position="578"/>
        <end position="652"/>
    </location>
</feature>
<organism evidence="5">
    <name type="scientific">Streptomyces haneummycinicus</name>
    <dbReference type="NCBI Taxonomy" id="3074435"/>
    <lineage>
        <taxon>Bacteria</taxon>
        <taxon>Bacillati</taxon>
        <taxon>Actinomycetota</taxon>
        <taxon>Actinomycetes</taxon>
        <taxon>Kitasatosporales</taxon>
        <taxon>Streptomycetaceae</taxon>
        <taxon>Streptomyces</taxon>
    </lineage>
</organism>
<reference evidence="5" key="2">
    <citation type="submission" date="2024-07" db="EMBL/GenBank/DDBJ databases">
        <title>Streptomyces haneummycinica sp. nov., a new antibiotic-producing actinobacterium isolated from marine sediment.</title>
        <authorList>
            <person name="Uemura M."/>
            <person name="Hamada M."/>
            <person name="Hirano S."/>
            <person name="Kobayashi K."/>
            <person name="Ohshiro T."/>
            <person name="Kobayashi T."/>
            <person name="Terahara T."/>
        </authorList>
    </citation>
    <scope>NUCLEOTIDE SEQUENCE</scope>
    <source>
        <strain evidence="5">KM77-8</strain>
    </source>
</reference>
<gene>
    <name evidence="5" type="ORF">SHKM778_64800</name>
</gene>
<evidence type="ECO:0000259" key="3">
    <source>
        <dbReference type="Pfam" id="PF19187"/>
    </source>
</evidence>
<dbReference type="InterPro" id="IPR026881">
    <property type="entry name" value="WYL_dom"/>
</dbReference>
<dbReference type="Pfam" id="PF25583">
    <property type="entry name" value="WCX"/>
    <property type="match status" value="1"/>
</dbReference>
<proteinExistence type="predicted"/>
<reference evidence="5" key="1">
    <citation type="submission" date="2024-06" db="EMBL/GenBank/DDBJ databases">
        <authorList>
            <consortium name="consrtm"/>
            <person name="Uemura M."/>
            <person name="Terahara T."/>
        </authorList>
    </citation>
    <scope>NUCLEOTIDE SEQUENCE</scope>
    <source>
        <strain evidence="5">KM77-8</strain>
    </source>
</reference>
<evidence type="ECO:0000259" key="2">
    <source>
        <dbReference type="Pfam" id="PF13280"/>
    </source>
</evidence>
<dbReference type="PANTHER" id="PTHR34580">
    <property type="match status" value="1"/>
</dbReference>
<feature type="region of interest" description="Disordered" evidence="1">
    <location>
        <begin position="296"/>
        <end position="333"/>
    </location>
</feature>
<evidence type="ECO:0008006" key="6">
    <source>
        <dbReference type="Google" id="ProtNLM"/>
    </source>
</evidence>
<name>A0AAT9HRK7_9ACTN</name>
<accession>A0AAT9HRK7</accession>
<dbReference type="PROSITE" id="PS52050">
    <property type="entry name" value="WYL"/>
    <property type="match status" value="2"/>
</dbReference>
<evidence type="ECO:0000256" key="1">
    <source>
        <dbReference type="SAM" id="MobiDB-lite"/>
    </source>
</evidence>
<dbReference type="InterPro" id="IPR057727">
    <property type="entry name" value="WCX_dom"/>
</dbReference>
<dbReference type="EMBL" id="AP035768">
    <property type="protein sequence ID" value="BFO20092.1"/>
    <property type="molecule type" value="Genomic_DNA"/>
</dbReference>
<dbReference type="Pfam" id="PF13280">
    <property type="entry name" value="WYL"/>
    <property type="match status" value="2"/>
</dbReference>
<sequence>MAIAKAERLMNLALCLLGTRRPLSKRELRDSIEAYVEAFRPGNGAAGSDDSFNRMFERDKDDLRELGLVIETVENLDGEVGYLARRDSNRLPPITLDAEEAAALGLAAKVWQQARLAGAASGALQKLRAAGLPEDVDPYGAHGALEPRIPVHEAAFEPLMLACRDRRPVVFDYRKANAAQPGQRNVEPWALECWRGHWYLAGWDRDRGAERVFRLSRITGKVRSRSGRFTVPVPDVVTVRETVASWAGRARTVRRGSGCVPTPVTPSGEGHGGAGTRRRLGRVGDSVRARAGRLAGGVRAGRGGSRARRAAGRRGGPAACRGQGLRGADKNVAGKPVRPVNAIDQTRRMLSLVTYLRERPGARIEDVARAFGITEDELVSDLDVLPMCGTSFRGGDLLDIDTDGERIWWHNPAALGAEAAEPLRLAADEATALLVAARAVATLPGLREGDRQALLRATAKVETSAGEAAGASSRLSVTFESEGGVFADVDRAIAERRRLWIRYYSPARDELTEREIDPIRLVSVGHTYVEAWCRRSEARRTFRLDRVAEIRILDEPSAPPEVELRDLSEGLVQPAAEDPEVVVEVGPGGRWVAEYYPHDSADELPDGGLRITLRTPDPASLRRLALRLGRDGRIVAPQALADSARQVAREALAAYDGAGAAG</sequence>
<feature type="domain" description="WYL" evidence="2">
    <location>
        <begin position="155"/>
        <end position="219"/>
    </location>
</feature>
<dbReference type="PANTHER" id="PTHR34580:SF1">
    <property type="entry name" value="PROTEIN PAFC"/>
    <property type="match status" value="1"/>
</dbReference>
<evidence type="ECO:0000259" key="4">
    <source>
        <dbReference type="Pfam" id="PF25583"/>
    </source>
</evidence>
<dbReference type="AlphaFoldDB" id="A0AAT9HRK7"/>
<evidence type="ECO:0000313" key="5">
    <source>
        <dbReference type="EMBL" id="BFO20092.1"/>
    </source>
</evidence>
<dbReference type="InterPro" id="IPR051534">
    <property type="entry name" value="CBASS_pafABC_assoc_protein"/>
</dbReference>